<protein>
    <submittedName>
        <fullName evidence="2">Uncharacterized protein</fullName>
    </submittedName>
</protein>
<proteinExistence type="predicted"/>
<dbReference type="Proteomes" id="UP000290433">
    <property type="component" value="Unassembled WGS sequence"/>
</dbReference>
<sequence>MKIAFASKKLNFFLATDCYFGFFHFFLNQYCYEINSKSCFFNSF</sequence>
<evidence type="ECO:0000256" key="1">
    <source>
        <dbReference type="SAM" id="Phobius"/>
    </source>
</evidence>
<keyword evidence="1" id="KW-0812">Transmembrane</keyword>
<keyword evidence="1" id="KW-0472">Membrane</keyword>
<accession>A0A444VV55</accession>
<keyword evidence="1" id="KW-1133">Transmembrane helix</keyword>
<evidence type="ECO:0000313" key="2">
    <source>
        <dbReference type="EMBL" id="RYJ37545.1"/>
    </source>
</evidence>
<gene>
    <name evidence="2" type="ORF">NU08_3537</name>
</gene>
<feature type="transmembrane region" description="Helical" evidence="1">
    <location>
        <begin position="12"/>
        <end position="30"/>
    </location>
</feature>
<dbReference type="AlphaFoldDB" id="A0A444VV55"/>
<name>A0A444VV55_9FLAO</name>
<evidence type="ECO:0000313" key="3">
    <source>
        <dbReference type="Proteomes" id="UP000290433"/>
    </source>
</evidence>
<reference evidence="2 3" key="1">
    <citation type="submission" date="2014-12" db="EMBL/GenBank/DDBJ databases">
        <title>Genome sequence of Flavobacterium anhuiense RCM74.</title>
        <authorList>
            <person name="Kim J.F."/>
            <person name="Song J.Y."/>
            <person name="Kwak M.-J."/>
            <person name="Lee S.-W."/>
        </authorList>
    </citation>
    <scope>NUCLEOTIDE SEQUENCE [LARGE SCALE GENOMIC DNA]</scope>
    <source>
        <strain evidence="2 3">RCM74</strain>
    </source>
</reference>
<comment type="caution">
    <text evidence="2">The sequence shown here is derived from an EMBL/GenBank/DDBJ whole genome shotgun (WGS) entry which is preliminary data.</text>
</comment>
<organism evidence="2 3">
    <name type="scientific">Flavobacterium anhuiense</name>
    <dbReference type="NCBI Taxonomy" id="459526"/>
    <lineage>
        <taxon>Bacteria</taxon>
        <taxon>Pseudomonadati</taxon>
        <taxon>Bacteroidota</taxon>
        <taxon>Flavobacteriia</taxon>
        <taxon>Flavobacteriales</taxon>
        <taxon>Flavobacteriaceae</taxon>
        <taxon>Flavobacterium</taxon>
    </lineage>
</organism>
<dbReference type="EMBL" id="JUIV01000015">
    <property type="protein sequence ID" value="RYJ37545.1"/>
    <property type="molecule type" value="Genomic_DNA"/>
</dbReference>